<dbReference type="AlphaFoldDB" id="A0A0N1KIA6"/>
<dbReference type="Proteomes" id="UP000053226">
    <property type="component" value="Unassembled WGS sequence"/>
</dbReference>
<sequence>MPNWIEAVIAYLKQNTSLRFNMFWLLSWFALLIFTPIGYIEFINSKLLQWDNPYIVSSLFFVPVSYFISYFVKLFIKLCIDLNRALTQVRLNKKKKNNINNVTDKEASIIAIFAEIGLDSELSFDSMNEKGVIELFNKGIIEPIRGDYINEPNCRYRITRNYLKDIEYALVNNTKIRKAYEEVR</sequence>
<feature type="transmembrane region" description="Helical" evidence="1">
    <location>
        <begin position="21"/>
        <end position="42"/>
    </location>
</feature>
<evidence type="ECO:0008006" key="4">
    <source>
        <dbReference type="Google" id="ProtNLM"/>
    </source>
</evidence>
<evidence type="ECO:0000256" key="1">
    <source>
        <dbReference type="SAM" id="Phobius"/>
    </source>
</evidence>
<comment type="caution">
    <text evidence="2">The sequence shown here is derived from an EMBL/GenBank/DDBJ whole genome shotgun (WGS) entry which is preliminary data.</text>
</comment>
<organism evidence="2 3">
    <name type="scientific">Moellerella wisconsensis ATCC 35017</name>
    <dbReference type="NCBI Taxonomy" id="1354267"/>
    <lineage>
        <taxon>Bacteria</taxon>
        <taxon>Pseudomonadati</taxon>
        <taxon>Pseudomonadota</taxon>
        <taxon>Gammaproteobacteria</taxon>
        <taxon>Enterobacterales</taxon>
        <taxon>Morganellaceae</taxon>
        <taxon>Moellerella</taxon>
    </lineage>
</organism>
<keyword evidence="1" id="KW-1133">Transmembrane helix</keyword>
<dbReference type="EMBL" id="LGAA01000026">
    <property type="protein sequence ID" value="KPD01984.1"/>
    <property type="molecule type" value="Genomic_DNA"/>
</dbReference>
<name>A0A0N1KIA6_9GAMM</name>
<reference evidence="2 3" key="1">
    <citation type="submission" date="2015-07" db="EMBL/GenBank/DDBJ databases">
        <title>ATOL: Assembling a taxonomically balanced genome-scale reconstruction of the evolutionary history of the Enterobacteriaceae.</title>
        <authorList>
            <person name="Plunkett G.III."/>
            <person name="Neeno-Eckwall E.C."/>
            <person name="Glasner J.D."/>
            <person name="Perna N.T."/>
        </authorList>
    </citation>
    <scope>NUCLEOTIDE SEQUENCE [LARGE SCALE GENOMIC DNA]</scope>
    <source>
        <strain evidence="2 3">ATCC 35017</strain>
    </source>
</reference>
<evidence type="ECO:0000313" key="3">
    <source>
        <dbReference type="Proteomes" id="UP000053226"/>
    </source>
</evidence>
<keyword evidence="1" id="KW-0812">Transmembrane</keyword>
<protein>
    <recommendedName>
        <fullName evidence="4">Superinfection exclusion protein B</fullName>
    </recommendedName>
</protein>
<dbReference type="InterPro" id="IPR025982">
    <property type="entry name" value="SieB"/>
</dbReference>
<dbReference type="RefSeq" id="WP_053908923.1">
    <property type="nucleotide sequence ID" value="NZ_CAWMUS010000026.1"/>
</dbReference>
<gene>
    <name evidence="2" type="ORF">M992_2527</name>
</gene>
<proteinExistence type="predicted"/>
<evidence type="ECO:0000313" key="2">
    <source>
        <dbReference type="EMBL" id="KPD01984.1"/>
    </source>
</evidence>
<dbReference type="Pfam" id="PF14163">
    <property type="entry name" value="SieB"/>
    <property type="match status" value="1"/>
</dbReference>
<keyword evidence="1" id="KW-0472">Membrane</keyword>
<accession>A0A0N1KIA6</accession>
<feature type="transmembrane region" description="Helical" evidence="1">
    <location>
        <begin position="54"/>
        <end position="76"/>
    </location>
</feature>
<keyword evidence="3" id="KW-1185">Reference proteome</keyword>